<dbReference type="InterPro" id="IPR050312">
    <property type="entry name" value="IolE/XylAMocC-like"/>
</dbReference>
<protein>
    <submittedName>
        <fullName evidence="2">TIM barrel protein</fullName>
    </submittedName>
</protein>
<evidence type="ECO:0000313" key="2">
    <source>
        <dbReference type="EMBL" id="NOU62476.1"/>
    </source>
</evidence>
<dbReference type="Pfam" id="PF01261">
    <property type="entry name" value="AP_endonuc_2"/>
    <property type="match status" value="1"/>
</dbReference>
<keyword evidence="3" id="KW-1185">Reference proteome</keyword>
<gene>
    <name evidence="2" type="ORF">GC096_00255</name>
</gene>
<organism evidence="2 3">
    <name type="scientific">Paenibacillus plantarum</name>
    <dbReference type="NCBI Taxonomy" id="2654975"/>
    <lineage>
        <taxon>Bacteria</taxon>
        <taxon>Bacillati</taxon>
        <taxon>Bacillota</taxon>
        <taxon>Bacilli</taxon>
        <taxon>Bacillales</taxon>
        <taxon>Paenibacillaceae</taxon>
        <taxon>Paenibacillus</taxon>
    </lineage>
</organism>
<dbReference type="InterPro" id="IPR013022">
    <property type="entry name" value="Xyl_isomerase-like_TIM-brl"/>
</dbReference>
<sequence>MSMYKANAKGDYSEMIHADNPISFSLFVKHWKDLSVSELGGFVKRVGFDGIELPIRAGFHVEPATALQTLPALAAQLAEQDVRIFSVAAPADESIFAACQEAGVSLIRIMVDIDPDGYKATEERMKRKLEKLAPLCEQYGVKIGVQQHNGKYINDSNGIMRLMENISCEYVGVVWDAAHDALAGQQPEYGLEIVKTHLAMVNLKNGFFIRNNGPEAETAEWRCHYTTARHGMAHWPRIVRSLRDLSYKGVVCLTAEYTDLGNKDRYIAEDLAYAKSLWSE</sequence>
<dbReference type="InterPro" id="IPR036237">
    <property type="entry name" value="Xyl_isomerase-like_sf"/>
</dbReference>
<evidence type="ECO:0000313" key="3">
    <source>
        <dbReference type="Proteomes" id="UP000653578"/>
    </source>
</evidence>
<dbReference type="EMBL" id="WHNY01000004">
    <property type="protein sequence ID" value="NOU62476.1"/>
    <property type="molecule type" value="Genomic_DNA"/>
</dbReference>
<dbReference type="PANTHER" id="PTHR12110:SF41">
    <property type="entry name" value="INOSOSE DEHYDRATASE"/>
    <property type="match status" value="1"/>
</dbReference>
<proteinExistence type="predicted"/>
<feature type="domain" description="Xylose isomerase-like TIM barrel" evidence="1">
    <location>
        <begin position="43"/>
        <end position="276"/>
    </location>
</feature>
<accession>A0ABX1X2W2</accession>
<evidence type="ECO:0000259" key="1">
    <source>
        <dbReference type="Pfam" id="PF01261"/>
    </source>
</evidence>
<dbReference type="PANTHER" id="PTHR12110">
    <property type="entry name" value="HYDROXYPYRUVATE ISOMERASE"/>
    <property type="match status" value="1"/>
</dbReference>
<dbReference type="Gene3D" id="3.20.20.150">
    <property type="entry name" value="Divalent-metal-dependent TIM barrel enzymes"/>
    <property type="match status" value="1"/>
</dbReference>
<comment type="caution">
    <text evidence="2">The sequence shown here is derived from an EMBL/GenBank/DDBJ whole genome shotgun (WGS) entry which is preliminary data.</text>
</comment>
<name>A0ABX1X2W2_9BACL</name>
<dbReference type="Proteomes" id="UP000653578">
    <property type="component" value="Unassembled WGS sequence"/>
</dbReference>
<reference evidence="2 3" key="1">
    <citation type="submission" date="2019-10" db="EMBL/GenBank/DDBJ databases">
        <title>Description of Paenibacillus humi sp. nov.</title>
        <authorList>
            <person name="Carlier A."/>
            <person name="Qi S."/>
        </authorList>
    </citation>
    <scope>NUCLEOTIDE SEQUENCE [LARGE SCALE GENOMIC DNA]</scope>
    <source>
        <strain evidence="2 3">LMG 31461</strain>
    </source>
</reference>
<dbReference type="SUPFAM" id="SSF51658">
    <property type="entry name" value="Xylose isomerase-like"/>
    <property type="match status" value="1"/>
</dbReference>